<reference evidence="1 2" key="1">
    <citation type="journal article" date="2017" name="Genome Announc.">
        <title>Draft Genome Sequence of Romboutsia weinsteinii sp. nov. Strain CCRI-19649(T) Isolated from Surface Water.</title>
        <authorList>
            <person name="Maheux A.F."/>
            <person name="Boudreau D.K."/>
            <person name="Berube E."/>
            <person name="Boissinot M."/>
            <person name="Cantin P."/>
            <person name="Raymond F."/>
            <person name="Corbeil J."/>
            <person name="Omar R.F."/>
            <person name="Bergeron M.G."/>
        </authorList>
    </citation>
    <scope>NUCLEOTIDE SEQUENCE [LARGE SCALE GENOMIC DNA]</scope>
    <source>
        <strain evidence="1 2">CCRI-19649</strain>
    </source>
</reference>
<dbReference type="EMBL" id="NOJY02000066">
    <property type="protein sequence ID" value="RDY25506.1"/>
    <property type="molecule type" value="Genomic_DNA"/>
</dbReference>
<keyword evidence="2" id="KW-1185">Reference proteome</keyword>
<name>A0A371IYG5_9FIRM</name>
<protein>
    <submittedName>
        <fullName evidence="1">Uncharacterized protein</fullName>
    </submittedName>
</protein>
<dbReference type="RefSeq" id="WP_094369567.1">
    <property type="nucleotide sequence ID" value="NZ_NOJY02000066.1"/>
</dbReference>
<organism evidence="1 2">
    <name type="scientific">Romboutsia weinsteinii</name>
    <dbReference type="NCBI Taxonomy" id="2020949"/>
    <lineage>
        <taxon>Bacteria</taxon>
        <taxon>Bacillati</taxon>
        <taxon>Bacillota</taxon>
        <taxon>Clostridia</taxon>
        <taxon>Peptostreptococcales</taxon>
        <taxon>Peptostreptococcaceae</taxon>
        <taxon>Romboutsia</taxon>
    </lineage>
</organism>
<dbReference type="OrthoDB" id="1753016at2"/>
<accession>A0A371IYG5</accession>
<comment type="caution">
    <text evidence="1">The sequence shown here is derived from an EMBL/GenBank/DDBJ whole genome shotgun (WGS) entry which is preliminary data.</text>
</comment>
<evidence type="ECO:0000313" key="2">
    <source>
        <dbReference type="Proteomes" id="UP000215694"/>
    </source>
</evidence>
<proteinExistence type="predicted"/>
<dbReference type="AlphaFoldDB" id="A0A371IYG5"/>
<gene>
    <name evidence="1" type="ORF">CHL78_017860</name>
</gene>
<evidence type="ECO:0000313" key="1">
    <source>
        <dbReference type="EMBL" id="RDY25506.1"/>
    </source>
</evidence>
<dbReference type="Proteomes" id="UP000215694">
    <property type="component" value="Unassembled WGS sequence"/>
</dbReference>
<sequence>MNISIIYIYPDIIEINNEINLFRIVDRNIKETLVFYAKNTNDSYQLYLTNTMTGDNRNFHNTDNLENINIWINKIKANEDNIIGNKNFEKIEKYILNLIEY</sequence>